<dbReference type="GO" id="GO:0016757">
    <property type="term" value="F:glycosyltransferase activity"/>
    <property type="evidence" value="ECO:0007669"/>
    <property type="project" value="UniProtKB-KW"/>
</dbReference>
<reference evidence="6 7" key="1">
    <citation type="journal article" date="2015" name="Genome Announc.">
        <title>Expanding the biotechnology potential of lactobacilli through comparative genomics of 213 strains and associated genera.</title>
        <authorList>
            <person name="Sun Z."/>
            <person name="Harris H.M."/>
            <person name="McCann A."/>
            <person name="Guo C."/>
            <person name="Argimon S."/>
            <person name="Zhang W."/>
            <person name="Yang X."/>
            <person name="Jeffery I.B."/>
            <person name="Cooney J.C."/>
            <person name="Kagawa T.F."/>
            <person name="Liu W."/>
            <person name="Song Y."/>
            <person name="Salvetti E."/>
            <person name="Wrobel A."/>
            <person name="Rasinkangas P."/>
            <person name="Parkhill J."/>
            <person name="Rea M.C."/>
            <person name="O'Sullivan O."/>
            <person name="Ritari J."/>
            <person name="Douillard F.P."/>
            <person name="Paul Ross R."/>
            <person name="Yang R."/>
            <person name="Briner A.E."/>
            <person name="Felis G.E."/>
            <person name="de Vos W.M."/>
            <person name="Barrangou R."/>
            <person name="Klaenhammer T.R."/>
            <person name="Caufield P.W."/>
            <person name="Cui Y."/>
            <person name="Zhang H."/>
            <person name="O'Toole P.W."/>
        </authorList>
    </citation>
    <scope>NUCLEOTIDE SEQUENCE [LARGE SCALE GENOMIC DNA]</scope>
    <source>
        <strain evidence="6 7">DSM 16634</strain>
    </source>
</reference>
<gene>
    <name evidence="6" type="ORF">FC32_GL000012</name>
</gene>
<dbReference type="STRING" id="1423724.FC32_GL000012"/>
<name>A0A0R1U7M7_9LACO</name>
<sequence length="317" mass="36865">MCVVLVTYNRLPCLKKVLQGIKAQNHQVAQIFIFDNDSSDGTNEYLKENGFQIITNSSELANVSNDQFGICFRSSENLGGAGGFANAIKMAKELESDYLWIMDDDVYPEPDCLEILLDKMEKKHVQAVIPSRNDENYQDLVCLNIDFADFRKFWTWWRKQPAKYPLDKDQYFVSDMPFEGPLLQTELVRKIGEPDQGFFLEYDDSDYAQRILKHSKIVYATNAILHRQLAKKTATNATKKKEPYSWRMYYTLRNNIIFDRRYGKNWAVRKVSPRLLLLQTLATSIRDGHLKQNAPLIFKAYSDGIHERMGKRVDPDY</sequence>
<dbReference type="Proteomes" id="UP000051324">
    <property type="component" value="Unassembled WGS sequence"/>
</dbReference>
<comment type="caution">
    <text evidence="6">The sequence shown here is derived from an EMBL/GenBank/DDBJ whole genome shotgun (WGS) entry which is preliminary data.</text>
</comment>
<keyword evidence="4 6" id="KW-0808">Transferase</keyword>
<comment type="pathway">
    <text evidence="1">Cell wall biogenesis; cell wall polysaccharide biosynthesis.</text>
</comment>
<evidence type="ECO:0000256" key="1">
    <source>
        <dbReference type="ARBA" id="ARBA00004776"/>
    </source>
</evidence>
<evidence type="ECO:0000256" key="4">
    <source>
        <dbReference type="ARBA" id="ARBA00022679"/>
    </source>
</evidence>
<dbReference type="CDD" id="cd04185">
    <property type="entry name" value="GT_2_like_b"/>
    <property type="match status" value="1"/>
</dbReference>
<proteinExistence type="inferred from homology"/>
<comment type="similarity">
    <text evidence="2">Belongs to the glycosyltransferase 2 family.</text>
</comment>
<dbReference type="eggNOG" id="COG1216">
    <property type="taxonomic scope" value="Bacteria"/>
</dbReference>
<evidence type="ECO:0000313" key="7">
    <source>
        <dbReference type="Proteomes" id="UP000051324"/>
    </source>
</evidence>
<dbReference type="InterPro" id="IPR029044">
    <property type="entry name" value="Nucleotide-diphossugar_trans"/>
</dbReference>
<keyword evidence="3" id="KW-0328">Glycosyltransferase</keyword>
<evidence type="ECO:0000313" key="6">
    <source>
        <dbReference type="EMBL" id="KRL87450.1"/>
    </source>
</evidence>
<organism evidence="6 7">
    <name type="scientific">Ligilactobacillus apodemi DSM 16634 = JCM 16172</name>
    <dbReference type="NCBI Taxonomy" id="1423724"/>
    <lineage>
        <taxon>Bacteria</taxon>
        <taxon>Bacillati</taxon>
        <taxon>Bacillota</taxon>
        <taxon>Bacilli</taxon>
        <taxon>Lactobacillales</taxon>
        <taxon>Lactobacillaceae</taxon>
        <taxon>Ligilactobacillus</taxon>
    </lineage>
</organism>
<dbReference type="InterPro" id="IPR001173">
    <property type="entry name" value="Glyco_trans_2-like"/>
</dbReference>
<dbReference type="EMBL" id="AZFT01000001">
    <property type="protein sequence ID" value="KRL87450.1"/>
    <property type="molecule type" value="Genomic_DNA"/>
</dbReference>
<feature type="domain" description="Glycosyltransferase 2-like" evidence="5">
    <location>
        <begin position="2"/>
        <end position="173"/>
    </location>
</feature>
<evidence type="ECO:0000256" key="2">
    <source>
        <dbReference type="ARBA" id="ARBA00006739"/>
    </source>
</evidence>
<keyword evidence="7" id="KW-1185">Reference proteome</keyword>
<evidence type="ECO:0000259" key="5">
    <source>
        <dbReference type="Pfam" id="PF00535"/>
    </source>
</evidence>
<dbReference type="PATRIC" id="fig|1423724.4.peg.13"/>
<dbReference type="PANTHER" id="PTHR43179">
    <property type="entry name" value="RHAMNOSYLTRANSFERASE WBBL"/>
    <property type="match status" value="1"/>
</dbReference>
<dbReference type="PANTHER" id="PTHR43179:SF12">
    <property type="entry name" value="GALACTOFURANOSYLTRANSFERASE GLFT2"/>
    <property type="match status" value="1"/>
</dbReference>
<dbReference type="AlphaFoldDB" id="A0A0R1U7M7"/>
<dbReference type="Pfam" id="PF00535">
    <property type="entry name" value="Glycos_transf_2"/>
    <property type="match status" value="1"/>
</dbReference>
<dbReference type="SUPFAM" id="SSF53448">
    <property type="entry name" value="Nucleotide-diphospho-sugar transferases"/>
    <property type="match status" value="1"/>
</dbReference>
<accession>A0A0R1U7M7</accession>
<protein>
    <submittedName>
        <fullName evidence="6">Glycosyltransferase</fullName>
    </submittedName>
</protein>
<evidence type="ECO:0000256" key="3">
    <source>
        <dbReference type="ARBA" id="ARBA00022676"/>
    </source>
</evidence>
<dbReference type="Gene3D" id="3.90.550.10">
    <property type="entry name" value="Spore Coat Polysaccharide Biosynthesis Protein SpsA, Chain A"/>
    <property type="match status" value="1"/>
</dbReference>